<proteinExistence type="predicted"/>
<name>X0YLM2_9ZZZZ</name>
<feature type="non-terminal residue" evidence="1">
    <location>
        <position position="39"/>
    </location>
</feature>
<dbReference type="AlphaFoldDB" id="X0YLM2"/>
<protein>
    <submittedName>
        <fullName evidence="1">Uncharacterized protein</fullName>
    </submittedName>
</protein>
<gene>
    <name evidence="1" type="ORF">S01H1_70950</name>
</gene>
<comment type="caution">
    <text evidence="1">The sequence shown here is derived from an EMBL/GenBank/DDBJ whole genome shotgun (WGS) entry which is preliminary data.</text>
</comment>
<reference evidence="1" key="1">
    <citation type="journal article" date="2014" name="Front. Microbiol.">
        <title>High frequency of phylogenetically diverse reductive dehalogenase-homologous genes in deep subseafloor sedimentary metagenomes.</title>
        <authorList>
            <person name="Kawai M."/>
            <person name="Futagami T."/>
            <person name="Toyoda A."/>
            <person name="Takaki Y."/>
            <person name="Nishi S."/>
            <person name="Hori S."/>
            <person name="Arai W."/>
            <person name="Tsubouchi T."/>
            <person name="Morono Y."/>
            <person name="Uchiyama I."/>
            <person name="Ito T."/>
            <person name="Fujiyama A."/>
            <person name="Inagaki F."/>
            <person name="Takami H."/>
        </authorList>
    </citation>
    <scope>NUCLEOTIDE SEQUENCE</scope>
    <source>
        <strain evidence="1">Expedition CK06-06</strain>
    </source>
</reference>
<organism evidence="1">
    <name type="scientific">marine sediment metagenome</name>
    <dbReference type="NCBI Taxonomy" id="412755"/>
    <lineage>
        <taxon>unclassified sequences</taxon>
        <taxon>metagenomes</taxon>
        <taxon>ecological metagenomes</taxon>
    </lineage>
</organism>
<accession>X0YLM2</accession>
<dbReference type="EMBL" id="BARS01047214">
    <property type="protein sequence ID" value="GAG37601.1"/>
    <property type="molecule type" value="Genomic_DNA"/>
</dbReference>
<sequence>MNKALLVAAAALLFVVPIANAVEFGSISLAFHLNPALEA</sequence>
<evidence type="ECO:0000313" key="1">
    <source>
        <dbReference type="EMBL" id="GAG37601.1"/>
    </source>
</evidence>